<evidence type="ECO:0000256" key="5">
    <source>
        <dbReference type="ARBA" id="ARBA00025466"/>
    </source>
</evidence>
<evidence type="ECO:0000256" key="1">
    <source>
        <dbReference type="ARBA" id="ARBA00011764"/>
    </source>
</evidence>
<dbReference type="AlphaFoldDB" id="A0A8R1XGJ3"/>
<evidence type="ECO:0000256" key="4">
    <source>
        <dbReference type="ARBA" id="ARBA00023163"/>
    </source>
</evidence>
<reference evidence="8" key="1">
    <citation type="submission" date="2010-06" db="EMBL/GenBank/DDBJ databases">
        <authorList>
            <person name="Jiang H."/>
            <person name="Abraham K."/>
            <person name="Ali S."/>
            <person name="Alsbrooks S.L."/>
            <person name="Anim B.N."/>
            <person name="Anosike U.S."/>
            <person name="Attaway T."/>
            <person name="Bandaranaike D.P."/>
            <person name="Battles P.K."/>
            <person name="Bell S.N."/>
            <person name="Bell A.V."/>
            <person name="Beltran B."/>
            <person name="Bickham C."/>
            <person name="Bustamante Y."/>
            <person name="Caleb T."/>
            <person name="Canada A."/>
            <person name="Cardenas V."/>
            <person name="Carter K."/>
            <person name="Chacko J."/>
            <person name="Chandrabose M.N."/>
            <person name="Chavez D."/>
            <person name="Chavez A."/>
            <person name="Chen L."/>
            <person name="Chu H.-S."/>
            <person name="Claassen K.J."/>
            <person name="Cockrell R."/>
            <person name="Collins M."/>
            <person name="Cooper J.A."/>
            <person name="Cree A."/>
            <person name="Curry S.M."/>
            <person name="Da Y."/>
            <person name="Dao M.D."/>
            <person name="Das B."/>
            <person name="Davila M.-L."/>
            <person name="Davy-Carroll L."/>
            <person name="Denson S."/>
            <person name="Dinh H."/>
            <person name="Ebong V.E."/>
            <person name="Edwards J.R."/>
            <person name="Egan A."/>
            <person name="El-Daye J."/>
            <person name="Escobedo L."/>
            <person name="Fernandez S."/>
            <person name="Fernando P.R."/>
            <person name="Flagg N."/>
            <person name="Forbes L.D."/>
            <person name="Fowler R.G."/>
            <person name="Fu Q."/>
            <person name="Gabisi R.A."/>
            <person name="Ganer J."/>
            <person name="Garbino Pronczuk A."/>
            <person name="Garcia R.M."/>
            <person name="Garner T."/>
            <person name="Garrett T.E."/>
            <person name="Gonzalez D.A."/>
            <person name="Hamid H."/>
            <person name="Hawkins E.S."/>
            <person name="Hirani K."/>
            <person name="Hogues M.E."/>
            <person name="Hollins B."/>
            <person name="Hsiao C.-H."/>
            <person name="Jabil R."/>
            <person name="James M.L."/>
            <person name="Jhangiani S.N."/>
            <person name="Johnson B."/>
            <person name="Johnson Q."/>
            <person name="Joshi V."/>
            <person name="Kalu J.B."/>
            <person name="Kam C."/>
            <person name="Kashfia A."/>
            <person name="Keebler J."/>
            <person name="Kisamo H."/>
            <person name="Kovar C.L."/>
            <person name="Lago L.A."/>
            <person name="Lai C.-Y."/>
            <person name="Laidlaw J."/>
            <person name="Lara F."/>
            <person name="Le T.-K."/>
            <person name="Lee S.L."/>
            <person name="Legall F.H."/>
            <person name="Lemon S.J."/>
            <person name="Lewis L.R."/>
            <person name="Li B."/>
            <person name="Liu Y."/>
            <person name="Liu Y.-S."/>
            <person name="Lopez J."/>
            <person name="Lozado R.J."/>
            <person name="Lu J."/>
            <person name="Madu R.C."/>
            <person name="Maheshwari M."/>
            <person name="Maheshwari R."/>
            <person name="Malloy K."/>
            <person name="Martinez E."/>
            <person name="Mathew T."/>
            <person name="Mercado I.C."/>
            <person name="Mercado C."/>
            <person name="Meyer B."/>
            <person name="Montgomery K."/>
            <person name="Morgan M.B."/>
            <person name="Munidasa M."/>
            <person name="Nazareth L.V."/>
            <person name="Nelson J."/>
            <person name="Ng B.M."/>
            <person name="Nguyen N.B."/>
            <person name="Nguyen P.Q."/>
            <person name="Nguyen T."/>
            <person name="Obregon M."/>
            <person name="Okwuonu G.O."/>
            <person name="Onwere C.G."/>
            <person name="Orozco G."/>
            <person name="Parra A."/>
            <person name="Patel S."/>
            <person name="Patil S."/>
            <person name="Perez A."/>
            <person name="Perez Y."/>
            <person name="Pham C."/>
            <person name="Primus E.L."/>
            <person name="Pu L.-L."/>
            <person name="Puazo M."/>
            <person name="Qin X."/>
            <person name="Quiroz J.B."/>
            <person name="Reese J."/>
            <person name="Richards S."/>
            <person name="Rives C.M."/>
            <person name="Robberts R."/>
            <person name="Ruiz S.J."/>
            <person name="Ruiz M.J."/>
            <person name="Santibanez J."/>
            <person name="Schneider B.W."/>
            <person name="Sisson I."/>
            <person name="Smith M."/>
            <person name="Sodergren E."/>
            <person name="Song X.-Z."/>
            <person name="Song B.B."/>
            <person name="Summersgill H."/>
            <person name="Thelus R."/>
            <person name="Thornton R.D."/>
            <person name="Trejos Z.Y."/>
            <person name="Usmani K."/>
            <person name="Vattathil S."/>
            <person name="Villasana D."/>
            <person name="Walker D.L."/>
            <person name="Wang S."/>
            <person name="Wang K."/>
            <person name="White C.S."/>
            <person name="Williams A.C."/>
            <person name="Williamson J."/>
            <person name="Wilson K."/>
            <person name="Woghiren I.O."/>
            <person name="Woodworth J.R."/>
            <person name="Worley K.C."/>
            <person name="Wright R.A."/>
            <person name="Wu W."/>
            <person name="Young L."/>
            <person name="Zhang L."/>
            <person name="Zhang J."/>
            <person name="Zhu Y."/>
            <person name="Muzny D.M."/>
            <person name="Weinstock G."/>
            <person name="Gibbs R.A."/>
        </authorList>
    </citation>
    <scope>NUCLEOTIDE SEQUENCE [LARGE SCALE GENOMIC DNA]</scope>
    <source>
        <strain evidence="8">LSR1</strain>
    </source>
</reference>
<sequence>MSGTKARPTKAQMKLLVELLSVDPQLNAAKFSANFTHNIARGRWENIALQLNALPGAEKNWEKWKKAWQDTKVTAKNKASAIKRHRNGTGGGPPCNITMSEAQTDAMSLISNIAISGHTDSKESICELDFDTSVIQGPCKLDLENMIVCNNSEGFGIIQEIDTYELPNYLPVENNSIQMPTTSIINVNVPEEIIEQPTTSNLSFQSIKRKNIEKTKPVKKPSIAAGLHDSNLAAKKLGDIATQKLELKTAYYAKKIQVMEEQVSVIKNIGTMLSSFINK</sequence>
<dbReference type="EnsemblMetazoa" id="NM_001163127.1">
    <property type="protein sequence ID" value="NP_001156599.1"/>
    <property type="gene ID" value="LOC100302440"/>
</dbReference>
<comment type="subunit">
    <text evidence="1">Self-associates forming complexes of several hundred monomers.</text>
</comment>
<dbReference type="RefSeq" id="NP_001156599.1">
    <property type="nucleotide sequence ID" value="NM_001163127.1"/>
</dbReference>
<protein>
    <recommendedName>
        <fullName evidence="2">Regulatory protein zeste</fullName>
    </recommendedName>
</protein>
<evidence type="ECO:0000256" key="2">
    <source>
        <dbReference type="ARBA" id="ARBA00016807"/>
    </source>
</evidence>
<keyword evidence="3" id="KW-0805">Transcription regulation</keyword>
<dbReference type="Pfam" id="PF13873">
    <property type="entry name" value="Myb_DNA-bind_5"/>
    <property type="match status" value="1"/>
</dbReference>
<accession>A0A8R1XGJ3</accession>
<dbReference type="GeneID" id="100302440"/>
<dbReference type="Proteomes" id="UP000007819">
    <property type="component" value="Unassembled WGS sequence"/>
</dbReference>
<evidence type="ECO:0000313" key="8">
    <source>
        <dbReference type="Proteomes" id="UP000007819"/>
    </source>
</evidence>
<proteinExistence type="predicted"/>
<feature type="domain" description="Myb/SANT-like DNA-binding" evidence="6">
    <location>
        <begin position="7"/>
        <end position="79"/>
    </location>
</feature>
<evidence type="ECO:0000259" key="6">
    <source>
        <dbReference type="Pfam" id="PF13873"/>
    </source>
</evidence>
<keyword evidence="8" id="KW-1185">Reference proteome</keyword>
<dbReference type="OrthoDB" id="3437960at2759"/>
<name>A0A8R1XGJ3_ACYPI</name>
<evidence type="ECO:0000313" key="7">
    <source>
        <dbReference type="EnsemblMetazoa" id="NP_001156599.1"/>
    </source>
</evidence>
<evidence type="ECO:0000256" key="3">
    <source>
        <dbReference type="ARBA" id="ARBA00023015"/>
    </source>
</evidence>
<dbReference type="KEGG" id="api:100302440"/>
<comment type="function">
    <text evidence="5">Involved in transvection phenomena (= synapsis-dependent gene expression), where the synaptic pairing of chromosomes carrying genes with which zeste interacts influences the expression of these genes. Zeste binds to DNA and stimulates transcription from a nearby promoter.</text>
</comment>
<organism evidence="7 8">
    <name type="scientific">Acyrthosiphon pisum</name>
    <name type="common">Pea aphid</name>
    <dbReference type="NCBI Taxonomy" id="7029"/>
    <lineage>
        <taxon>Eukaryota</taxon>
        <taxon>Metazoa</taxon>
        <taxon>Ecdysozoa</taxon>
        <taxon>Arthropoda</taxon>
        <taxon>Hexapoda</taxon>
        <taxon>Insecta</taxon>
        <taxon>Pterygota</taxon>
        <taxon>Neoptera</taxon>
        <taxon>Paraneoptera</taxon>
        <taxon>Hemiptera</taxon>
        <taxon>Sternorrhyncha</taxon>
        <taxon>Aphidomorpha</taxon>
        <taxon>Aphidoidea</taxon>
        <taxon>Aphididae</taxon>
        <taxon>Macrosiphini</taxon>
        <taxon>Acyrthosiphon</taxon>
    </lineage>
</organism>
<keyword evidence="4" id="KW-0804">Transcription</keyword>
<dbReference type="InterPro" id="IPR028002">
    <property type="entry name" value="Myb_DNA-bind_5"/>
</dbReference>
<reference evidence="7" key="2">
    <citation type="submission" date="2022-06" db="UniProtKB">
        <authorList>
            <consortium name="EnsemblMetazoa"/>
        </authorList>
    </citation>
    <scope>IDENTIFICATION</scope>
</reference>